<evidence type="ECO:0008006" key="8">
    <source>
        <dbReference type="Google" id="ProtNLM"/>
    </source>
</evidence>
<keyword evidence="2" id="KW-0119">Carbohydrate metabolism</keyword>
<evidence type="ECO:0000259" key="5">
    <source>
        <dbReference type="Pfam" id="PF09095"/>
    </source>
</evidence>
<dbReference type="KEGG" id="sfc:Spiaf_1053"/>
<dbReference type="STRING" id="889378.Spiaf_1053"/>
<dbReference type="EMBL" id="CP003282">
    <property type="protein sequence ID" value="AFG37140.1"/>
    <property type="molecule type" value="Genomic_DNA"/>
</dbReference>
<sequence length="652" mass="74449">MKNKLIFGTYNSLPVGTSDEVLEEYYQTHYKPFLQKLYTHPDVQAVVYYCGILLEWLSANHSEFIDVLSEMVGRRQIEVIGGGFYEPILSMIPRQDRVGQIELMTTMLRKQFGRRPRGCWIPEMVWEPGLTSSLCSSGMEYTFLEDSQFIRAGMRGDQLFLPAVTEDQGKTLTVFPLHTGSLDAFLPEIALHSPSDEHHRLLVRIIPGENASDQSLDEVLAAIEQGSVDTVLPFRYLRSYSRRQRGYFPSSSSAAVHRWAQPPQPQRDHERAENLLQQQDLKNVCLEGGFFRNFLIRYPEVSRLYAKMQYTHILVNQIRGDKQRKQAAREELWRGQHHSAYWHGRSAGVYNRTTRSELYRSLIQAEKMARERGIFKPSIITLDFDMDGVEEYLYQGVAVNGYVHSLGGSLFELDSIKTQHNYMNTMARHPEVYHSEDAIAFGYDSYSRTAFLDHFIPPDATQEDFETGVPDGSSRFHLRPYRVIELNRDQHQLVMEIDGPVGTAGGYVRLEKAYSFSKQAITVSYTITNTDEGAIDRVFMPEINLAFADLGPAALRVWVCRDTHASEEVAPEGRYQGSFSRVQFQNNLVKQHITVALDGVTEIWGNPMRTRTLQRDGSTATVQQGCTVLPRWRVQLAPGESWKTTISLQLSS</sequence>
<dbReference type="InterPro" id="IPR040042">
    <property type="entry name" value="Branching_enz_MT3115-like"/>
</dbReference>
<dbReference type="GO" id="GO:0030979">
    <property type="term" value="P:alpha-glucan biosynthetic process"/>
    <property type="evidence" value="ECO:0007669"/>
    <property type="project" value="InterPro"/>
</dbReference>
<proteinExistence type="inferred from homology"/>
<dbReference type="PATRIC" id="fig|889378.3.peg.1054"/>
<dbReference type="InterPro" id="IPR015179">
    <property type="entry name" value="A-amylase/a-glucTrfase_C"/>
</dbReference>
<dbReference type="PANTHER" id="PTHR41695">
    <property type="entry name" value="1,4-ALPHA-GLUCAN BRANCHING ENZYME RV3031-RELATED"/>
    <property type="match status" value="1"/>
</dbReference>
<feature type="domain" description="Alpha-amylase/4-alpha-glucanotransferase central" evidence="4">
    <location>
        <begin position="289"/>
        <end position="368"/>
    </location>
</feature>
<dbReference type="GO" id="GO:0030246">
    <property type="term" value="F:carbohydrate binding"/>
    <property type="evidence" value="ECO:0007669"/>
    <property type="project" value="InterPro"/>
</dbReference>
<evidence type="ECO:0000256" key="1">
    <source>
        <dbReference type="ARBA" id="ARBA00006821"/>
    </source>
</evidence>
<accession>H9UHZ7</accession>
<dbReference type="SUPFAM" id="SSF88713">
    <property type="entry name" value="Glycoside hydrolase/deacetylase"/>
    <property type="match status" value="1"/>
</dbReference>
<name>H9UHZ7_SPIAZ</name>
<dbReference type="Pfam" id="PF09094">
    <property type="entry name" value="AmyA-A_glucT_m"/>
    <property type="match status" value="1"/>
</dbReference>
<feature type="domain" description="Alpha-amylase/4-alpha-glucanotransferase C-terminal" evidence="5">
    <location>
        <begin position="383"/>
        <end position="435"/>
    </location>
</feature>
<dbReference type="PANTHER" id="PTHR41695:SF1">
    <property type="entry name" value="1,4-ALPHA-GLUCAN BRANCHING ENZYME TK1436"/>
    <property type="match status" value="1"/>
</dbReference>
<dbReference type="Gene3D" id="3.20.110.20">
    <property type="match status" value="1"/>
</dbReference>
<evidence type="ECO:0000256" key="2">
    <source>
        <dbReference type="ARBA" id="ARBA00023277"/>
    </source>
</evidence>
<dbReference type="Pfam" id="PF09095">
    <property type="entry name" value="AmyA-gluTrfs_C"/>
    <property type="match status" value="2"/>
</dbReference>
<evidence type="ECO:0000313" key="7">
    <source>
        <dbReference type="Proteomes" id="UP000007383"/>
    </source>
</evidence>
<dbReference type="InterPro" id="IPR004300">
    <property type="entry name" value="Glyco_hydro_57_N"/>
</dbReference>
<protein>
    <recommendedName>
        <fullName evidence="8">Alpha-amylase/alpha-mannosidase</fullName>
    </recommendedName>
</protein>
<feature type="domain" description="Alpha-amylase/4-alpha-glucanotransferase C-terminal" evidence="5">
    <location>
        <begin position="442"/>
        <end position="646"/>
    </location>
</feature>
<dbReference type="InterPro" id="IPR014718">
    <property type="entry name" value="GH-type_carb-bd"/>
</dbReference>
<evidence type="ECO:0000313" key="6">
    <source>
        <dbReference type="EMBL" id="AFG37140.1"/>
    </source>
</evidence>
<dbReference type="Gene3D" id="2.70.98.10">
    <property type="match status" value="1"/>
</dbReference>
<dbReference type="GO" id="GO:0005576">
    <property type="term" value="C:extracellular region"/>
    <property type="evidence" value="ECO:0007669"/>
    <property type="project" value="TreeGrafter"/>
</dbReference>
<feature type="domain" description="Glycoside hydrolase family 57 N-terminal" evidence="3">
    <location>
        <begin position="22"/>
        <end position="177"/>
    </location>
</feature>
<organism evidence="6 7">
    <name type="scientific">Spirochaeta africana (strain ATCC 700263 / DSM 8902 / Z-7692)</name>
    <dbReference type="NCBI Taxonomy" id="889378"/>
    <lineage>
        <taxon>Bacteria</taxon>
        <taxon>Pseudomonadati</taxon>
        <taxon>Spirochaetota</taxon>
        <taxon>Spirochaetia</taxon>
        <taxon>Spirochaetales</taxon>
        <taxon>Spirochaetaceae</taxon>
        <taxon>Spirochaeta</taxon>
    </lineage>
</organism>
<dbReference type="InterPro" id="IPR011330">
    <property type="entry name" value="Glyco_hydro/deAcase_b/a-brl"/>
</dbReference>
<dbReference type="Pfam" id="PF03065">
    <property type="entry name" value="Glyco_hydro_57"/>
    <property type="match status" value="1"/>
</dbReference>
<dbReference type="HOGENOM" id="CLU_026700_0_0_12"/>
<dbReference type="OrthoDB" id="8476at2"/>
<dbReference type="AlphaFoldDB" id="H9UHZ7"/>
<keyword evidence="7" id="KW-1185">Reference proteome</keyword>
<dbReference type="InterPro" id="IPR015178">
    <property type="entry name" value="A-amylase/a-glucTrfase_central"/>
</dbReference>
<evidence type="ECO:0000259" key="3">
    <source>
        <dbReference type="Pfam" id="PF03065"/>
    </source>
</evidence>
<gene>
    <name evidence="6" type="ordered locus">Spiaf_1053</name>
</gene>
<dbReference type="Proteomes" id="UP000007383">
    <property type="component" value="Chromosome"/>
</dbReference>
<dbReference type="InterPro" id="IPR011013">
    <property type="entry name" value="Gal_mutarotase_sf_dom"/>
</dbReference>
<dbReference type="InterPro" id="IPR028995">
    <property type="entry name" value="Glyco_hydro_57/38_cen_sf"/>
</dbReference>
<dbReference type="eggNOG" id="COG1449">
    <property type="taxonomic scope" value="Bacteria"/>
</dbReference>
<dbReference type="GO" id="GO:0003844">
    <property type="term" value="F:1,4-alpha-glucan branching enzyme activity"/>
    <property type="evidence" value="ECO:0007669"/>
    <property type="project" value="InterPro"/>
</dbReference>
<dbReference type="SUPFAM" id="SSF88688">
    <property type="entry name" value="Families 57/38 glycoside transferase middle domain"/>
    <property type="match status" value="1"/>
</dbReference>
<reference evidence="7" key="1">
    <citation type="journal article" date="2013" name="Stand. Genomic Sci.">
        <title>Complete genome sequence of the halophilic bacterium Spirochaeta africana type strain (Z-7692(T)) from the alkaline Lake Magadi in the East African Rift.</title>
        <authorList>
            <person name="Liolos K."/>
            <person name="Abt B."/>
            <person name="Scheuner C."/>
            <person name="Teshima H."/>
            <person name="Held B."/>
            <person name="Lapidus A."/>
            <person name="Nolan M."/>
            <person name="Lucas S."/>
            <person name="Deshpande S."/>
            <person name="Cheng J.F."/>
            <person name="Tapia R."/>
            <person name="Goodwin L.A."/>
            <person name="Pitluck S."/>
            <person name="Pagani I."/>
            <person name="Ivanova N."/>
            <person name="Mavromatis K."/>
            <person name="Mikhailova N."/>
            <person name="Huntemann M."/>
            <person name="Pati A."/>
            <person name="Chen A."/>
            <person name="Palaniappan K."/>
            <person name="Land M."/>
            <person name="Rohde M."/>
            <person name="Tindall B.J."/>
            <person name="Detter J.C."/>
            <person name="Goker M."/>
            <person name="Bristow J."/>
            <person name="Eisen J.A."/>
            <person name="Markowitz V."/>
            <person name="Hugenholtz P."/>
            <person name="Woyke T."/>
            <person name="Klenk H.P."/>
            <person name="Kyrpides N.C."/>
        </authorList>
    </citation>
    <scope>NUCLEOTIDE SEQUENCE</scope>
    <source>
        <strain evidence="7">ATCC 700263 / DSM 8902 / Z-7692</strain>
    </source>
</reference>
<comment type="similarity">
    <text evidence="1">Belongs to the glycosyl hydrolase 57 family.</text>
</comment>
<dbReference type="RefSeq" id="WP_014455132.1">
    <property type="nucleotide sequence ID" value="NC_017098.1"/>
</dbReference>
<evidence type="ECO:0000259" key="4">
    <source>
        <dbReference type="Pfam" id="PF09094"/>
    </source>
</evidence>
<dbReference type="SUPFAM" id="SSF74650">
    <property type="entry name" value="Galactose mutarotase-like"/>
    <property type="match status" value="1"/>
</dbReference>